<keyword evidence="3" id="KW-1185">Reference proteome</keyword>
<dbReference type="STRING" id="943816.AN217_01935"/>
<organism evidence="2 3">
    <name type="scientific">Streptomyces qinglanensis</name>
    <dbReference type="NCBI Taxonomy" id="943816"/>
    <lineage>
        <taxon>Bacteria</taxon>
        <taxon>Bacillati</taxon>
        <taxon>Actinomycetota</taxon>
        <taxon>Actinomycetes</taxon>
        <taxon>Kitasatosporales</taxon>
        <taxon>Streptomycetaceae</taxon>
        <taxon>Streptomyces</taxon>
    </lineage>
</organism>
<dbReference type="Pfam" id="PF00561">
    <property type="entry name" value="Abhydrolase_1"/>
    <property type="match status" value="1"/>
</dbReference>
<name>A0A1H9PRP4_9ACTN</name>
<dbReference type="EMBL" id="FOGO01000002">
    <property type="protein sequence ID" value="SER50986.1"/>
    <property type="molecule type" value="Genomic_DNA"/>
</dbReference>
<dbReference type="InterPro" id="IPR000073">
    <property type="entry name" value="AB_hydrolase_1"/>
</dbReference>
<accession>A0A1H9PRP4</accession>
<dbReference type="GO" id="GO:0004301">
    <property type="term" value="F:epoxide hydrolase activity"/>
    <property type="evidence" value="ECO:0007669"/>
    <property type="project" value="TreeGrafter"/>
</dbReference>
<dbReference type="InterPro" id="IPR029058">
    <property type="entry name" value="AB_hydrolase_fold"/>
</dbReference>
<dbReference type="PRINTS" id="PR00412">
    <property type="entry name" value="EPOXHYDRLASE"/>
</dbReference>
<dbReference type="AlphaFoldDB" id="A0A1H9PRP4"/>
<dbReference type="SUPFAM" id="SSF53474">
    <property type="entry name" value="alpha/beta-Hydrolases"/>
    <property type="match status" value="1"/>
</dbReference>
<dbReference type="PANTHER" id="PTHR42977:SF1">
    <property type="entry name" value="BLR6576 PROTEIN"/>
    <property type="match status" value="1"/>
</dbReference>
<dbReference type="Proteomes" id="UP000182841">
    <property type="component" value="Unassembled WGS sequence"/>
</dbReference>
<protein>
    <submittedName>
        <fullName evidence="2">Pimeloyl-ACP methyl ester carboxylesterase</fullName>
    </submittedName>
</protein>
<feature type="domain" description="AB hydrolase-1" evidence="1">
    <location>
        <begin position="46"/>
        <end position="291"/>
    </location>
</feature>
<evidence type="ECO:0000313" key="2">
    <source>
        <dbReference type="EMBL" id="SER50986.1"/>
    </source>
</evidence>
<dbReference type="InterPro" id="IPR000639">
    <property type="entry name" value="Epox_hydrolase-like"/>
</dbReference>
<evidence type="ECO:0000259" key="1">
    <source>
        <dbReference type="Pfam" id="PF00561"/>
    </source>
</evidence>
<evidence type="ECO:0000313" key="3">
    <source>
        <dbReference type="Proteomes" id="UP000182841"/>
    </source>
</evidence>
<reference evidence="3" key="1">
    <citation type="submission" date="2016-10" db="EMBL/GenBank/DDBJ databases">
        <authorList>
            <person name="Varghese N."/>
            <person name="Submissions S."/>
        </authorList>
    </citation>
    <scope>NUCLEOTIDE SEQUENCE [LARGE SCALE GENOMIC DNA]</scope>
    <source>
        <strain evidence="3">CGMCC 4.6825</strain>
    </source>
</reference>
<gene>
    <name evidence="2" type="ORF">SAMN05421870_102212</name>
</gene>
<sequence length="326" mass="35873">MRCVLALICNCHETSKGLAMVEIRHHYATVRGHRLFYREAGPREAPTLVLLHGFPTSSRMFRHLIPALADRFHVIAPDHLGFGNSDAPPVDAFTYTFDSLTDLTEALLAQLGVTRYAVYVQDYGAPIGWRLALRTPDAVTAVITQNGNAYDDGFVPDFWEPVWAYCEDPGPRTEPAARAALSLDAIRWQYLHGVDRPELVDPDTWAADHREVDRPGLDLVQLALFRDYASNPPLYPRVHAYFRERQVPLLAVWGAGDEIFGPDGARAFARDLPDAEIHLIPGGGHFLLESHLDTVAGYIRAFLTGPAALTGSAAPALKSAEPSADG</sequence>
<dbReference type="Gene3D" id="3.40.50.1820">
    <property type="entry name" value="alpha/beta hydrolase"/>
    <property type="match status" value="1"/>
</dbReference>
<dbReference type="InterPro" id="IPR051340">
    <property type="entry name" value="Haloalkane_dehalogenase"/>
</dbReference>
<proteinExistence type="predicted"/>
<dbReference type="PANTHER" id="PTHR42977">
    <property type="entry name" value="HYDROLASE-RELATED"/>
    <property type="match status" value="1"/>
</dbReference>